<dbReference type="OrthoDB" id="893781at2"/>
<dbReference type="AlphaFoldDB" id="A0A418QZD3"/>
<gene>
    <name evidence="1" type="ORF">D0T11_10015</name>
</gene>
<dbReference type="Proteomes" id="UP000284250">
    <property type="component" value="Unassembled WGS sequence"/>
</dbReference>
<dbReference type="RefSeq" id="WP_119655649.1">
    <property type="nucleotide sequence ID" value="NZ_JBHUOI010000017.1"/>
</dbReference>
<protein>
    <submittedName>
        <fullName evidence="1">Uncharacterized protein</fullName>
    </submittedName>
</protein>
<evidence type="ECO:0000313" key="2">
    <source>
        <dbReference type="Proteomes" id="UP000284250"/>
    </source>
</evidence>
<evidence type="ECO:0000313" key="1">
    <source>
        <dbReference type="EMBL" id="RIY10523.1"/>
    </source>
</evidence>
<reference evidence="1 2" key="1">
    <citation type="submission" date="2018-09" db="EMBL/GenBank/DDBJ databases">
        <authorList>
            <person name="Zeman M."/>
            <person name="Pardy F."/>
        </authorList>
    </citation>
    <scope>NUCLEOTIDE SEQUENCE [LARGE SCALE GENOMIC DNA]</scope>
    <source>
        <strain evidence="1 2">CCM 8852</strain>
    </source>
</reference>
<dbReference type="EMBL" id="QYCN01000012">
    <property type="protein sequence ID" value="RIY10523.1"/>
    <property type="molecule type" value="Genomic_DNA"/>
</dbReference>
<organism evidence="1 2">
    <name type="scientific">Hymenobacter rubripertinctus</name>
    <dbReference type="NCBI Taxonomy" id="2029981"/>
    <lineage>
        <taxon>Bacteria</taxon>
        <taxon>Pseudomonadati</taxon>
        <taxon>Bacteroidota</taxon>
        <taxon>Cytophagia</taxon>
        <taxon>Cytophagales</taxon>
        <taxon>Hymenobacteraceae</taxon>
        <taxon>Hymenobacter</taxon>
    </lineage>
</organism>
<keyword evidence="2" id="KW-1185">Reference proteome</keyword>
<sequence>MATTPAPDHMRAPANLSPDALHQALTELDAKIRTLHNRAHATVAGSTATYHQHAVALEAKRALLVKRLHQAMPPAPNAHAIPQQDHNAWDEIWRGIENLRQDLRDIF</sequence>
<proteinExistence type="predicted"/>
<reference evidence="1 2" key="2">
    <citation type="submission" date="2019-01" db="EMBL/GenBank/DDBJ databases">
        <title>Hymenobacter humicola sp. nov., isolated from soils in Antarctica.</title>
        <authorList>
            <person name="Sedlacek I."/>
            <person name="Holochova P."/>
            <person name="Kralova S."/>
            <person name="Pantucek R."/>
            <person name="Stankova E."/>
            <person name="Vrbovska V."/>
            <person name="Kristofova L."/>
            <person name="Svec P."/>
            <person name="Busse H.-J."/>
        </authorList>
    </citation>
    <scope>NUCLEOTIDE SEQUENCE [LARGE SCALE GENOMIC DNA]</scope>
    <source>
        <strain evidence="1 2">CCM 8852</strain>
    </source>
</reference>
<name>A0A418QZD3_9BACT</name>
<comment type="caution">
    <text evidence="1">The sequence shown here is derived from an EMBL/GenBank/DDBJ whole genome shotgun (WGS) entry which is preliminary data.</text>
</comment>
<accession>A0A418QZD3</accession>